<keyword evidence="1" id="KW-0732">Signal</keyword>
<keyword evidence="4" id="KW-1185">Reference proteome</keyword>
<dbReference type="Proteomes" id="UP000677244">
    <property type="component" value="Unassembled WGS sequence"/>
</dbReference>
<comment type="caution">
    <text evidence="3">The sequence shown here is derived from an EMBL/GenBank/DDBJ whole genome shotgun (WGS) entry which is preliminary data.</text>
</comment>
<dbReference type="EMBL" id="JAGHKO010000001">
    <property type="protein sequence ID" value="MBO9200831.1"/>
    <property type="molecule type" value="Genomic_DNA"/>
</dbReference>
<accession>A0ABS3YUG2</accession>
<proteinExistence type="predicted"/>
<protein>
    <submittedName>
        <fullName evidence="3">VCBS repeat-containing protein</fullName>
    </submittedName>
</protein>
<organism evidence="3 4">
    <name type="scientific">Niastella soli</name>
    <dbReference type="NCBI Taxonomy" id="2821487"/>
    <lineage>
        <taxon>Bacteria</taxon>
        <taxon>Pseudomonadati</taxon>
        <taxon>Bacteroidota</taxon>
        <taxon>Chitinophagia</taxon>
        <taxon>Chitinophagales</taxon>
        <taxon>Chitinophagaceae</taxon>
        <taxon>Niastella</taxon>
    </lineage>
</organism>
<evidence type="ECO:0000259" key="2">
    <source>
        <dbReference type="Pfam" id="PF03372"/>
    </source>
</evidence>
<reference evidence="3 4" key="1">
    <citation type="submission" date="2021-03" db="EMBL/GenBank/DDBJ databases">
        <title>Assistant Professor.</title>
        <authorList>
            <person name="Huq M.A."/>
        </authorList>
    </citation>
    <scope>NUCLEOTIDE SEQUENCE [LARGE SCALE GENOMIC DNA]</scope>
    <source>
        <strain evidence="3 4">MAH-29</strain>
    </source>
</reference>
<evidence type="ECO:0000313" key="4">
    <source>
        <dbReference type="Proteomes" id="UP000677244"/>
    </source>
</evidence>
<dbReference type="Gene3D" id="2.130.10.130">
    <property type="entry name" value="Integrin alpha, N-terminal"/>
    <property type="match status" value="1"/>
</dbReference>
<name>A0ABS3YUG2_9BACT</name>
<dbReference type="InterPro" id="IPR050410">
    <property type="entry name" value="CCR4/nocturin_mRNA_transcr"/>
</dbReference>
<dbReference type="Pfam" id="PF03372">
    <property type="entry name" value="Exo_endo_phos"/>
    <property type="match status" value="1"/>
</dbReference>
<dbReference type="InterPro" id="IPR005135">
    <property type="entry name" value="Endo/exonuclease/phosphatase"/>
</dbReference>
<dbReference type="InterPro" id="IPR013517">
    <property type="entry name" value="FG-GAP"/>
</dbReference>
<dbReference type="PANTHER" id="PTHR12121">
    <property type="entry name" value="CARBON CATABOLITE REPRESSOR PROTEIN 4"/>
    <property type="match status" value="1"/>
</dbReference>
<dbReference type="InterPro" id="IPR036691">
    <property type="entry name" value="Endo/exonu/phosph_ase_sf"/>
</dbReference>
<dbReference type="InterPro" id="IPR028994">
    <property type="entry name" value="Integrin_alpha_N"/>
</dbReference>
<dbReference type="Pfam" id="PF13517">
    <property type="entry name" value="FG-GAP_3"/>
    <property type="match status" value="2"/>
</dbReference>
<dbReference type="RefSeq" id="WP_209138866.1">
    <property type="nucleotide sequence ID" value="NZ_JAGHKO010000001.1"/>
</dbReference>
<gene>
    <name evidence="3" type="ORF">J7I42_11195</name>
</gene>
<evidence type="ECO:0000256" key="1">
    <source>
        <dbReference type="ARBA" id="ARBA00022729"/>
    </source>
</evidence>
<dbReference type="PANTHER" id="PTHR12121:SF36">
    <property type="entry name" value="ENDONUCLEASE_EXONUCLEASE_PHOSPHATASE DOMAIN-CONTAINING PROTEIN"/>
    <property type="match status" value="1"/>
</dbReference>
<feature type="domain" description="Endonuclease/exonuclease/phosphatase" evidence="2">
    <location>
        <begin position="75"/>
        <end position="306"/>
    </location>
</feature>
<dbReference type="Gene3D" id="3.60.10.10">
    <property type="entry name" value="Endonuclease/exonuclease/phosphatase"/>
    <property type="match status" value="1"/>
</dbReference>
<sequence length="640" mass="69278">MKKGNSTEPACQQASWPSYVTSSFIWFLALIIGFTACKKASFEEVTDKPAIATKSNARAAVAASAISAMDPIKVMSFNVRNDAAGDPFSQYVRKDYCLQIILENDVDIVGLQEIAVTDIEEWFNTQLSAAGYGYYKSGTSNGSPKTIYYKNSRFTRTNAGWFTMMTPDFRTGKWVVLQDKLNTANSYFVVNSHWTTVSSAERQLDADTVLLNINNNNTANLPVICIGDFNAKPGTAEMGIIKDGSGLNMVDALFDSSGDPTFHGWDAVGDAKIDWILSTRNMAFTSSSVITKTFTVNGQMLYPSDHYPVMATYVPGIFGGAHTDGNGISASSATKYSFADVDGDGDADKIYWNYTFDSGKPRVFLSNGDGTFAATAVTHAAGASTAATTRYYYADINGDGKADEVRWNPTLNSGHTLVYLATTGGNFSTTAVDNPEGTSGGTTTIYNFADVNGDGKADKIYWNATFDDGHTRVYLATSGGSFSGTVVSGTEGASTTAGTQFWYADVNGDGKADKIYWHPDLNSGKTMVYTSDGDGTFTANTSFSNSATSGLSNTRFYFADMNGDGFADKVYWNPTNYTGFLKVYYSESGAFNGPVYTLRGTSQSENTNFYFNDVNGDGKADQVRWNYGENSGELRNYFAK</sequence>
<dbReference type="SUPFAM" id="SSF56219">
    <property type="entry name" value="DNase I-like"/>
    <property type="match status" value="1"/>
</dbReference>
<evidence type="ECO:0000313" key="3">
    <source>
        <dbReference type="EMBL" id="MBO9200831.1"/>
    </source>
</evidence>
<dbReference type="SUPFAM" id="SSF69318">
    <property type="entry name" value="Integrin alpha N-terminal domain"/>
    <property type="match status" value="1"/>
</dbReference>